<dbReference type="PROSITE" id="PS00137">
    <property type="entry name" value="SUBTILASE_HIS"/>
    <property type="match status" value="1"/>
</dbReference>
<dbReference type="Pfam" id="PF00082">
    <property type="entry name" value="Peptidase_S8"/>
    <property type="match status" value="1"/>
</dbReference>
<dbReference type="SUPFAM" id="SSF52743">
    <property type="entry name" value="Subtilisin-like"/>
    <property type="match status" value="1"/>
</dbReference>
<sequence length="1613" mass="167422">MGRLRRATTALASAIGLTCTALVLSGATTAGVEAADPAPPGSGGPPSAFAGLDQQTYQLTLVTGDHVTVERTAPGDYDVQAQAAPRPDGSVPEIRVTNQGESDAVYAIPDDVAGQIESGLLDETLFDVAYLAENGYAGRADLPLIVEYAGAQDARSLTGRAAALAATATSVPLDSIDAAAVTVPLAGAADFWASLTGGRNRLAAGVERVWLDPAVSVSLDESVPQIGADEARAAGLDGAGVTVAVLDTGIDTTHPDVAGQIVASRSFIPGQEVADGHGHGTHVASTVAGTGAASGGRFAGVAPGADLVIGKVLSDAGSSVGSSVIAGMEWAAVEQDADIVSMSLGGGLTDGTDPLSQAVNTLSEQTGALFVIAAGNNGRDFTVASPGTADAALTVGAVDKQDALASFSSRGPRRGDYAIKPEITAPGVSIGAARAAGTSMTGAVHIDDHYTRVSGTSMATPHVAGAAAILAQQHPDWTGPQLKSALVASADDGGYTVFEQGAGRLDVARAIGQQVQVNPPTADFGFLRLPTQGDPHTRTLTYTNPTDQPVTLDLTVAARDEDGPEVPDGAVRLDRDTVELPAGGSAPVVVTFDQNAVEPGVYTGGVVATADGVRLTTPLGMTIGEQLHTITVRQLHSDDPDGWHPSSVTFAPLAGDATASTRDGWVTHGGGVDVRTPDQWAAGVEFQVPTGTYIAFTNPVQWYDAETGGTNWANLVDPEVEITGDTEIVLDAADTEKVTFDTPLPAEGQQRRVIMQRWVPEHVAAGGGFVTYAENPTTTNGRVDYWLTPTDEVETGEFRMIIENTLVAPDLSMRADGHDDLALRPEYPEWGRPFATILSPGFTVGEPTAGGVPAAAAPGPVVATGAPVELSVRVTNPAGVPTRTGLAVRTPLGAGTCATDTLGPGQSTTCGLHTTAVAGPQAVPVIVTGADADADGRPVPLAGTAVVHYTGAADPGSPPPSGTAVSIVAVTASGQAAHQSPGPLLETGTDLRIAATVRNTGTTTLGEIVAQSDLGALSCLRQELAPSEETTCSVTAPVVTGRAATAVTAIGRDATGVAGAATVAYHVGRDEPAMFSGRQDLDVVDAGFGTPDELAGLDLSGALVLLRADPEQFNGQPKLCWPAVDAVNAVVAAGAAGVVMAPNEEHVFADFPASDLHGSVWCEVGPLQSSTEVSQYDDAITRVPLVYLPFDQGAALRDLAGGGLRVTVDGTPVTPYYYQLRPALDGAIPDSLRFTVDEDDLATIDHRIHVGTNTAIGVTTASWRAEDSAAGPRTIGTQALPPLATTAPWEVTEYAWPLDPGTVVRHEVQDFGSPAGRQVRYDVFDEPTRTTMVWNDSPPVPAPVPSPAGTAPVGYQTHGYLPSDLAPCTGCREGDVFYPHLRYTASSDPGQIGWDQVGQFGQLGNDRNTRLYRDGVEIAGGPDPVGRTLLAYRLPPEPADYRLTHRFGPTETAWEFRSGTADEDLLADPYVCDSEWMTRVLKRPPLGTPCRPEPLIFLRYDLGLDLTNRVAAPGPQRITVTAERQPSLRPQPEVEGLRLWVSYDQGGEWTEARVRPRGDGEFEVTALHRPANRRPSDVVSLRVEAWDEAGNRVEQTIHDAYRLTDRAGASGPR</sequence>
<dbReference type="InterPro" id="IPR022398">
    <property type="entry name" value="Peptidase_S8_His-AS"/>
</dbReference>
<accession>A0A1H5PYE6</accession>
<feature type="signal peptide" evidence="8">
    <location>
        <begin position="1"/>
        <end position="34"/>
    </location>
</feature>
<evidence type="ECO:0000256" key="2">
    <source>
        <dbReference type="ARBA" id="ARBA00022670"/>
    </source>
</evidence>
<comment type="similarity">
    <text evidence="1 6 7">Belongs to the peptidase S8 family.</text>
</comment>
<evidence type="ECO:0000256" key="5">
    <source>
        <dbReference type="PIRSR" id="PIRSR615500-1"/>
    </source>
</evidence>
<dbReference type="InterPro" id="IPR015500">
    <property type="entry name" value="Peptidase_S8_subtilisin-rel"/>
</dbReference>
<keyword evidence="2 6" id="KW-0645">Protease</keyword>
<dbReference type="PROSITE" id="PS51892">
    <property type="entry name" value="SUBTILASE"/>
    <property type="match status" value="1"/>
</dbReference>
<evidence type="ECO:0000256" key="1">
    <source>
        <dbReference type="ARBA" id="ARBA00011073"/>
    </source>
</evidence>
<keyword evidence="8" id="KW-0732">Signal</keyword>
<dbReference type="Proteomes" id="UP000181980">
    <property type="component" value="Unassembled WGS sequence"/>
</dbReference>
<dbReference type="InterPro" id="IPR023827">
    <property type="entry name" value="Peptidase_S8_Asp-AS"/>
</dbReference>
<evidence type="ECO:0000256" key="3">
    <source>
        <dbReference type="ARBA" id="ARBA00022801"/>
    </source>
</evidence>
<dbReference type="GO" id="GO:0004252">
    <property type="term" value="F:serine-type endopeptidase activity"/>
    <property type="evidence" value="ECO:0007669"/>
    <property type="project" value="UniProtKB-UniRule"/>
</dbReference>
<dbReference type="InterPro" id="IPR036852">
    <property type="entry name" value="Peptidase_S8/S53_dom_sf"/>
</dbReference>
<evidence type="ECO:0000256" key="7">
    <source>
        <dbReference type="RuleBase" id="RU003355"/>
    </source>
</evidence>
<organism evidence="10 11">
    <name type="scientific">Jiangella alba</name>
    <dbReference type="NCBI Taxonomy" id="561176"/>
    <lineage>
        <taxon>Bacteria</taxon>
        <taxon>Bacillati</taxon>
        <taxon>Actinomycetota</taxon>
        <taxon>Actinomycetes</taxon>
        <taxon>Jiangellales</taxon>
        <taxon>Jiangellaceae</taxon>
        <taxon>Jiangella</taxon>
    </lineage>
</organism>
<dbReference type="Gene3D" id="3.40.50.200">
    <property type="entry name" value="Peptidase S8/S53 domain"/>
    <property type="match status" value="1"/>
</dbReference>
<dbReference type="InterPro" id="IPR023828">
    <property type="entry name" value="Peptidase_S8_Ser-AS"/>
</dbReference>
<dbReference type="EMBL" id="FNUC01000004">
    <property type="protein sequence ID" value="SEF18664.1"/>
    <property type="molecule type" value="Genomic_DNA"/>
</dbReference>
<dbReference type="PANTHER" id="PTHR43806">
    <property type="entry name" value="PEPTIDASE S8"/>
    <property type="match status" value="1"/>
</dbReference>
<keyword evidence="11" id="KW-1185">Reference proteome</keyword>
<dbReference type="STRING" id="561176.SAMN04488561_6730"/>
<dbReference type="PROSITE" id="PS00136">
    <property type="entry name" value="SUBTILASE_ASP"/>
    <property type="match status" value="1"/>
</dbReference>
<dbReference type="InterPro" id="IPR050131">
    <property type="entry name" value="Peptidase_S8_subtilisin-like"/>
</dbReference>
<feature type="domain" description="Peptidase S8/S53" evidence="9">
    <location>
        <begin position="238"/>
        <end position="503"/>
    </location>
</feature>
<evidence type="ECO:0000256" key="6">
    <source>
        <dbReference type="PROSITE-ProRule" id="PRU01240"/>
    </source>
</evidence>
<protein>
    <submittedName>
        <fullName evidence="10">Serine protease, subtilisin family</fullName>
    </submittedName>
</protein>
<dbReference type="RefSeq" id="WP_069113617.1">
    <property type="nucleotide sequence ID" value="NZ_FNUC01000004.1"/>
</dbReference>
<name>A0A1H5PYE6_9ACTN</name>
<dbReference type="InterPro" id="IPR000209">
    <property type="entry name" value="Peptidase_S8/S53_dom"/>
</dbReference>
<reference evidence="11" key="1">
    <citation type="submission" date="2016-10" db="EMBL/GenBank/DDBJ databases">
        <authorList>
            <person name="Varghese N."/>
            <person name="Submissions S."/>
        </authorList>
    </citation>
    <scope>NUCLEOTIDE SEQUENCE [LARGE SCALE GENOMIC DNA]</scope>
    <source>
        <strain evidence="11">DSM 45237</strain>
    </source>
</reference>
<feature type="active site" description="Charge relay system" evidence="5 6">
    <location>
        <position position="457"/>
    </location>
</feature>
<evidence type="ECO:0000256" key="8">
    <source>
        <dbReference type="SAM" id="SignalP"/>
    </source>
</evidence>
<dbReference type="SUPFAM" id="SSF52025">
    <property type="entry name" value="PA domain"/>
    <property type="match status" value="1"/>
</dbReference>
<keyword evidence="3 6" id="KW-0378">Hydrolase</keyword>
<feature type="chain" id="PRO_5010263749" evidence="8">
    <location>
        <begin position="35"/>
        <end position="1613"/>
    </location>
</feature>
<dbReference type="PRINTS" id="PR00723">
    <property type="entry name" value="SUBTILISIN"/>
</dbReference>
<gene>
    <name evidence="10" type="ORF">SAMN04488561_6730</name>
</gene>
<dbReference type="InterPro" id="IPR046450">
    <property type="entry name" value="PA_dom_sf"/>
</dbReference>
<proteinExistence type="inferred from homology"/>
<evidence type="ECO:0000256" key="4">
    <source>
        <dbReference type="ARBA" id="ARBA00022825"/>
    </source>
</evidence>
<evidence type="ECO:0000313" key="11">
    <source>
        <dbReference type="Proteomes" id="UP000181980"/>
    </source>
</evidence>
<dbReference type="Gene3D" id="3.50.30.30">
    <property type="match status" value="1"/>
</dbReference>
<feature type="active site" description="Charge relay system" evidence="5 6">
    <location>
        <position position="279"/>
    </location>
</feature>
<keyword evidence="4 6" id="KW-0720">Serine protease</keyword>
<dbReference type="OrthoDB" id="614750at2"/>
<evidence type="ECO:0000313" key="10">
    <source>
        <dbReference type="EMBL" id="SEF18664.1"/>
    </source>
</evidence>
<evidence type="ECO:0000259" key="9">
    <source>
        <dbReference type="Pfam" id="PF00082"/>
    </source>
</evidence>
<dbReference type="GO" id="GO:0006508">
    <property type="term" value="P:proteolysis"/>
    <property type="evidence" value="ECO:0007669"/>
    <property type="project" value="UniProtKB-KW"/>
</dbReference>
<dbReference type="PANTHER" id="PTHR43806:SF65">
    <property type="entry name" value="SERINE PROTEASE APRX"/>
    <property type="match status" value="1"/>
</dbReference>
<feature type="active site" description="Charge relay system" evidence="5 6">
    <location>
        <position position="247"/>
    </location>
</feature>
<dbReference type="PROSITE" id="PS00138">
    <property type="entry name" value="SUBTILASE_SER"/>
    <property type="match status" value="1"/>
</dbReference>